<keyword evidence="2" id="KW-1185">Reference proteome</keyword>
<name>A0AAV4T1S2_CAEEX</name>
<sequence>MYVPRTRCGIGSRIQGDRLKQCRAQSGQHAPWIPDAFLGEEKPFSRNILPYRSLKAAKEHFRRNRTVLLIAFRSRGLAWNSITALLIDSIVVDLDTATRKDREFSVQLNFGLRLTVRTIVSLN</sequence>
<protein>
    <submittedName>
        <fullName evidence="1">Uncharacterized protein</fullName>
    </submittedName>
</protein>
<comment type="caution">
    <text evidence="1">The sequence shown here is derived from an EMBL/GenBank/DDBJ whole genome shotgun (WGS) entry which is preliminary data.</text>
</comment>
<organism evidence="1 2">
    <name type="scientific">Caerostris extrusa</name>
    <name type="common">Bark spider</name>
    <name type="synonym">Caerostris bankana</name>
    <dbReference type="NCBI Taxonomy" id="172846"/>
    <lineage>
        <taxon>Eukaryota</taxon>
        <taxon>Metazoa</taxon>
        <taxon>Ecdysozoa</taxon>
        <taxon>Arthropoda</taxon>
        <taxon>Chelicerata</taxon>
        <taxon>Arachnida</taxon>
        <taxon>Araneae</taxon>
        <taxon>Araneomorphae</taxon>
        <taxon>Entelegynae</taxon>
        <taxon>Araneoidea</taxon>
        <taxon>Araneidae</taxon>
        <taxon>Caerostris</taxon>
    </lineage>
</organism>
<dbReference type="Proteomes" id="UP001054945">
    <property type="component" value="Unassembled WGS sequence"/>
</dbReference>
<dbReference type="AlphaFoldDB" id="A0AAV4T1S2"/>
<reference evidence="1 2" key="1">
    <citation type="submission" date="2021-06" db="EMBL/GenBank/DDBJ databases">
        <title>Caerostris extrusa draft genome.</title>
        <authorList>
            <person name="Kono N."/>
            <person name="Arakawa K."/>
        </authorList>
    </citation>
    <scope>NUCLEOTIDE SEQUENCE [LARGE SCALE GENOMIC DNA]</scope>
</reference>
<evidence type="ECO:0000313" key="1">
    <source>
        <dbReference type="EMBL" id="GIY40045.1"/>
    </source>
</evidence>
<proteinExistence type="predicted"/>
<evidence type="ECO:0000313" key="2">
    <source>
        <dbReference type="Proteomes" id="UP001054945"/>
    </source>
</evidence>
<gene>
    <name evidence="1" type="ORF">CEXT_326921</name>
</gene>
<dbReference type="EMBL" id="BPLR01010549">
    <property type="protein sequence ID" value="GIY40045.1"/>
    <property type="molecule type" value="Genomic_DNA"/>
</dbReference>
<accession>A0AAV4T1S2</accession>